<feature type="domain" description="CheW-like" evidence="1">
    <location>
        <begin position="28"/>
        <end position="172"/>
    </location>
</feature>
<dbReference type="GO" id="GO:0005829">
    <property type="term" value="C:cytosol"/>
    <property type="evidence" value="ECO:0007669"/>
    <property type="project" value="TreeGrafter"/>
</dbReference>
<dbReference type="InterPro" id="IPR039315">
    <property type="entry name" value="CheW"/>
</dbReference>
<reference evidence="2" key="1">
    <citation type="submission" date="2020-01" db="EMBL/GenBank/DDBJ databases">
        <authorList>
            <person name="Meier V. D."/>
            <person name="Meier V D."/>
        </authorList>
    </citation>
    <scope>NUCLEOTIDE SEQUENCE</scope>
    <source>
        <strain evidence="2">HLG_WM_MAG_10</strain>
    </source>
</reference>
<evidence type="ECO:0000259" key="1">
    <source>
        <dbReference type="PROSITE" id="PS50851"/>
    </source>
</evidence>
<dbReference type="Pfam" id="PF01584">
    <property type="entry name" value="CheW"/>
    <property type="match status" value="1"/>
</dbReference>
<evidence type="ECO:0000313" key="2">
    <source>
        <dbReference type="EMBL" id="CAA6804843.1"/>
    </source>
</evidence>
<protein>
    <submittedName>
        <fullName evidence="2">Chemotaxis protein CheW</fullName>
    </submittedName>
</protein>
<proteinExistence type="predicted"/>
<dbReference type="GO" id="GO:0006935">
    <property type="term" value="P:chemotaxis"/>
    <property type="evidence" value="ECO:0007669"/>
    <property type="project" value="InterPro"/>
</dbReference>
<accession>A0A6S6S8Y2</accession>
<dbReference type="InterPro" id="IPR002545">
    <property type="entry name" value="CheW-lke_dom"/>
</dbReference>
<dbReference type="PROSITE" id="PS50851">
    <property type="entry name" value="CHEW"/>
    <property type="match status" value="1"/>
</dbReference>
<dbReference type="GO" id="GO:0007165">
    <property type="term" value="P:signal transduction"/>
    <property type="evidence" value="ECO:0007669"/>
    <property type="project" value="InterPro"/>
</dbReference>
<dbReference type="SMART" id="SM00260">
    <property type="entry name" value="CheW"/>
    <property type="match status" value="1"/>
</dbReference>
<dbReference type="SUPFAM" id="SSF50341">
    <property type="entry name" value="CheW-like"/>
    <property type="match status" value="1"/>
</dbReference>
<organism evidence="2">
    <name type="scientific">uncultured Aureispira sp</name>
    <dbReference type="NCBI Taxonomy" id="1331704"/>
    <lineage>
        <taxon>Bacteria</taxon>
        <taxon>Pseudomonadati</taxon>
        <taxon>Bacteroidota</taxon>
        <taxon>Saprospiria</taxon>
        <taxon>Saprospirales</taxon>
        <taxon>Saprospiraceae</taxon>
        <taxon>Aureispira</taxon>
        <taxon>environmental samples</taxon>
    </lineage>
</organism>
<name>A0A6S6S8Y2_9BACT</name>
<sequence>MSDKTEYTIEDVQREAENHQKSKEQSELMQLIIFKLAGEEYGLSIDQIKEVVLTPRVARMPQTPPYIKGVANIRGSIIAIMDLEQKFGLGEGLGEGLTQNYTLVVENADFKIGILVKEVPNTLTIEVDDIDKASTLIQYSTLDASCLMGVVNVGDRMIILIDMIKLIESEGVKTAYP</sequence>
<dbReference type="AlphaFoldDB" id="A0A6S6S8Y2"/>
<dbReference type="InterPro" id="IPR036061">
    <property type="entry name" value="CheW-like_dom_sf"/>
</dbReference>
<dbReference type="EMBL" id="CACVAQ010000102">
    <property type="protein sequence ID" value="CAA6804843.1"/>
    <property type="molecule type" value="Genomic_DNA"/>
</dbReference>
<dbReference type="PANTHER" id="PTHR22617">
    <property type="entry name" value="CHEMOTAXIS SENSOR HISTIDINE KINASE-RELATED"/>
    <property type="match status" value="1"/>
</dbReference>
<dbReference type="Gene3D" id="2.30.30.40">
    <property type="entry name" value="SH3 Domains"/>
    <property type="match status" value="1"/>
</dbReference>
<dbReference type="Gene3D" id="2.40.50.180">
    <property type="entry name" value="CheA-289, Domain 4"/>
    <property type="match status" value="1"/>
</dbReference>
<gene>
    <name evidence="2" type="ORF">HELGO_WM12705</name>
</gene>
<dbReference type="PANTHER" id="PTHR22617:SF23">
    <property type="entry name" value="CHEMOTAXIS PROTEIN CHEW"/>
    <property type="match status" value="1"/>
</dbReference>